<evidence type="ECO:0000256" key="3">
    <source>
        <dbReference type="ARBA" id="ARBA00022729"/>
    </source>
</evidence>
<evidence type="ECO:0000256" key="2">
    <source>
        <dbReference type="ARBA" id="ARBA00007399"/>
    </source>
</evidence>
<evidence type="ECO:0000256" key="1">
    <source>
        <dbReference type="ARBA" id="ARBA00004418"/>
    </source>
</evidence>
<proteinExistence type="inferred from homology"/>
<keyword evidence="9" id="KW-1185">Reference proteome</keyword>
<name>A0ABN9IKB7_9RALS</name>
<accession>A0ABN9IKB7</accession>
<dbReference type="Pfam" id="PF00345">
    <property type="entry name" value="PapD_N"/>
    <property type="match status" value="1"/>
</dbReference>
<comment type="caution">
    <text evidence="8">The sequence shown here is derived from an EMBL/GenBank/DDBJ whole genome shotgun (WGS) entry which is preliminary data.</text>
</comment>
<keyword evidence="5" id="KW-0143">Chaperone</keyword>
<dbReference type="EMBL" id="CATZBU010000002">
    <property type="protein sequence ID" value="CAJ0785605.1"/>
    <property type="molecule type" value="Genomic_DNA"/>
</dbReference>
<dbReference type="InterPro" id="IPR016147">
    <property type="entry name" value="Pili_assmbl_chaperone_N"/>
</dbReference>
<gene>
    <name evidence="8" type="primary">yadV_1</name>
    <name evidence="8" type="ORF">LMG19083_01322</name>
</gene>
<dbReference type="InterPro" id="IPR016148">
    <property type="entry name" value="Pili_assmbl_chaperone_C"/>
</dbReference>
<keyword evidence="4" id="KW-0574">Periplasm</keyword>
<evidence type="ECO:0000313" key="9">
    <source>
        <dbReference type="Proteomes" id="UP001189813"/>
    </source>
</evidence>
<protein>
    <submittedName>
        <fullName evidence="8">Fimbrial chaperone YadV</fullName>
    </submittedName>
</protein>
<dbReference type="PANTHER" id="PTHR30251:SF2">
    <property type="entry name" value="FIMBRIAL CHAPERONE YADV-RELATED"/>
    <property type="match status" value="1"/>
</dbReference>
<dbReference type="Pfam" id="PF02753">
    <property type="entry name" value="PapD_C"/>
    <property type="match status" value="1"/>
</dbReference>
<comment type="similarity">
    <text evidence="2">Belongs to the periplasmic pilus chaperone family.</text>
</comment>
<sequence length="271" mass="28727">MRLASTGSVLRPLPPSSSQAIPDMKAKRCVAGAALACALAASASHATISLSTTRVIFDGKNKESSVVVSNDGADALIQSWLDPLDDAANVQLPFAITPPLAKIGANQQQLLRVLYEGVGMPVERESAFWLNVQEIPQAASNDNVLQLAVRQRIKVFYRPAGLGGDPLKAPLSLQWQLNQDAGKAMLRLTNPSPYHVTVVDAQLHAGTMAEAVIDAKMIAPGSTFTVPVKQPVGHTAAPELRYEVINDYGGRESYRVTLHGSQSSSPVAGGN</sequence>
<dbReference type="InterPro" id="IPR008962">
    <property type="entry name" value="PapD-like_sf"/>
</dbReference>
<evidence type="ECO:0000259" key="6">
    <source>
        <dbReference type="Pfam" id="PF00345"/>
    </source>
</evidence>
<evidence type="ECO:0000259" key="7">
    <source>
        <dbReference type="Pfam" id="PF02753"/>
    </source>
</evidence>
<feature type="domain" description="Pili assembly chaperone C-terminal" evidence="7">
    <location>
        <begin position="189"/>
        <end position="252"/>
    </location>
</feature>
<dbReference type="SUPFAM" id="SSF49354">
    <property type="entry name" value="PapD-like"/>
    <property type="match status" value="1"/>
</dbReference>
<dbReference type="PANTHER" id="PTHR30251">
    <property type="entry name" value="PILUS ASSEMBLY CHAPERONE"/>
    <property type="match status" value="1"/>
</dbReference>
<evidence type="ECO:0000256" key="5">
    <source>
        <dbReference type="ARBA" id="ARBA00023186"/>
    </source>
</evidence>
<dbReference type="Proteomes" id="UP001189813">
    <property type="component" value="Unassembled WGS sequence"/>
</dbReference>
<feature type="domain" description="Pili assembly chaperone N-terminal" evidence="6">
    <location>
        <begin position="48"/>
        <end position="162"/>
    </location>
</feature>
<organism evidence="8 9">
    <name type="scientific">Ralstonia psammae</name>
    <dbReference type="NCBI Taxonomy" id="3058598"/>
    <lineage>
        <taxon>Bacteria</taxon>
        <taxon>Pseudomonadati</taxon>
        <taxon>Pseudomonadota</taxon>
        <taxon>Betaproteobacteria</taxon>
        <taxon>Burkholderiales</taxon>
        <taxon>Burkholderiaceae</taxon>
        <taxon>Ralstonia</taxon>
    </lineage>
</organism>
<dbReference type="SUPFAM" id="SSF49584">
    <property type="entry name" value="Periplasmic chaperone C-domain"/>
    <property type="match status" value="1"/>
</dbReference>
<dbReference type="InterPro" id="IPR013783">
    <property type="entry name" value="Ig-like_fold"/>
</dbReference>
<comment type="subcellular location">
    <subcellularLocation>
        <location evidence="1">Periplasm</location>
    </subcellularLocation>
</comment>
<dbReference type="InterPro" id="IPR001829">
    <property type="entry name" value="Pili_assmbl_chaperone_bac"/>
</dbReference>
<dbReference type="PRINTS" id="PR00969">
    <property type="entry name" value="CHAPERONPILI"/>
</dbReference>
<reference evidence="8 9" key="1">
    <citation type="submission" date="2023-07" db="EMBL/GenBank/DDBJ databases">
        <authorList>
            <person name="Peeters C."/>
        </authorList>
    </citation>
    <scope>NUCLEOTIDE SEQUENCE [LARGE SCALE GENOMIC DNA]</scope>
    <source>
        <strain evidence="8 9">LMG 19083</strain>
    </source>
</reference>
<dbReference type="InterPro" id="IPR036316">
    <property type="entry name" value="Pili_assmbl_chap_C_dom_sf"/>
</dbReference>
<evidence type="ECO:0000313" key="8">
    <source>
        <dbReference type="EMBL" id="CAJ0785605.1"/>
    </source>
</evidence>
<dbReference type="Gene3D" id="2.60.40.10">
    <property type="entry name" value="Immunoglobulins"/>
    <property type="match status" value="2"/>
</dbReference>
<keyword evidence="3" id="KW-0732">Signal</keyword>
<dbReference type="InterPro" id="IPR050643">
    <property type="entry name" value="Periplasmic_pilus_chap"/>
</dbReference>
<evidence type="ECO:0000256" key="4">
    <source>
        <dbReference type="ARBA" id="ARBA00022764"/>
    </source>
</evidence>